<dbReference type="EMBL" id="KE345001">
    <property type="protein sequence ID" value="EXB88914.1"/>
    <property type="molecule type" value="Genomic_DNA"/>
</dbReference>
<feature type="coiled-coil region" evidence="1">
    <location>
        <begin position="3"/>
        <end position="44"/>
    </location>
</feature>
<keyword evidence="1" id="KW-0175">Coiled coil</keyword>
<sequence>MAITNLQQEMKTIEDKRQDVKRNITKLNEELERLTGTALSSNEQLDPSHLLTKFNQRILERTSKTAEVTAASLSRIPRFMKPTVCSRGKSGADYQTYQVKVKFPTRRRASSHRAESVNFPVKRTSEKNSECSISRNSCLVDLNVESNADDETEYSQDATECEIKNVIFSEQETTSKSPVQKRDNPANSDRHGKGKKTSSSSTNLLKVDNWLRLHKSEPTTTLSNFSHKSKRVLAIPIPEKKQTNKNEKEDDLPNGNDNKYTVTKKKIVDNEKLENCAVIAGFGRSKHDIESHIDGFINRDSSCGLICSLDKFDEETILCKGSLIDNGLPEENNCGSSSPPEIWCTSLNLDQDGNQVNKIFVMQEEKARKQCTDSISQDNNAFSEFSLSDGMPPDNEQCELSPFKVAHSMFDTKEDSGSEIGMDDSENEDADTVDQCSGIGFRPGIHNISTQRALFLGHENPTEPLMTLVKSQENTENSGICQLLMGKVHIFGASALLALGFQNLGLEDEFFQGLIL</sequence>
<dbReference type="eggNOG" id="KOG0239">
    <property type="taxonomic scope" value="Eukaryota"/>
</dbReference>
<evidence type="ECO:0000256" key="2">
    <source>
        <dbReference type="SAM" id="MobiDB-lite"/>
    </source>
</evidence>
<reference evidence="4" key="1">
    <citation type="submission" date="2013-01" db="EMBL/GenBank/DDBJ databases">
        <title>Draft Genome Sequence of a Mulberry Tree, Morus notabilis C.K. Schneid.</title>
        <authorList>
            <person name="He N."/>
            <person name="Zhao S."/>
        </authorList>
    </citation>
    <scope>NUCLEOTIDE SEQUENCE</scope>
</reference>
<keyword evidence="4" id="KW-1185">Reference proteome</keyword>
<dbReference type="AlphaFoldDB" id="W9S501"/>
<gene>
    <name evidence="3" type="ORF">L484_003610</name>
</gene>
<dbReference type="Proteomes" id="UP000030645">
    <property type="component" value="Unassembled WGS sequence"/>
</dbReference>
<feature type="compositionally biased region" description="Basic and acidic residues" evidence="2">
    <location>
        <begin position="180"/>
        <end position="191"/>
    </location>
</feature>
<dbReference type="STRING" id="981085.W9S501"/>
<organism evidence="3 4">
    <name type="scientific">Morus notabilis</name>
    <dbReference type="NCBI Taxonomy" id="981085"/>
    <lineage>
        <taxon>Eukaryota</taxon>
        <taxon>Viridiplantae</taxon>
        <taxon>Streptophyta</taxon>
        <taxon>Embryophyta</taxon>
        <taxon>Tracheophyta</taxon>
        <taxon>Spermatophyta</taxon>
        <taxon>Magnoliopsida</taxon>
        <taxon>eudicotyledons</taxon>
        <taxon>Gunneridae</taxon>
        <taxon>Pentapetalae</taxon>
        <taxon>rosids</taxon>
        <taxon>fabids</taxon>
        <taxon>Rosales</taxon>
        <taxon>Moraceae</taxon>
        <taxon>Moreae</taxon>
        <taxon>Morus</taxon>
    </lineage>
</organism>
<evidence type="ECO:0000313" key="3">
    <source>
        <dbReference type="EMBL" id="EXB88914.1"/>
    </source>
</evidence>
<feature type="compositionally biased region" description="Polar residues" evidence="2">
    <location>
        <begin position="169"/>
        <end position="178"/>
    </location>
</feature>
<name>W9S501_9ROSA</name>
<proteinExistence type="predicted"/>
<evidence type="ECO:0000256" key="1">
    <source>
        <dbReference type="SAM" id="Coils"/>
    </source>
</evidence>
<accession>W9S501</accession>
<feature type="region of interest" description="Disordered" evidence="2">
    <location>
        <begin position="169"/>
        <end position="201"/>
    </location>
</feature>
<evidence type="ECO:0000313" key="4">
    <source>
        <dbReference type="Proteomes" id="UP000030645"/>
    </source>
</evidence>
<feature type="compositionally biased region" description="Basic and acidic residues" evidence="2">
    <location>
        <begin position="238"/>
        <end position="248"/>
    </location>
</feature>
<protein>
    <submittedName>
        <fullName evidence="3">Uncharacterized protein</fullName>
    </submittedName>
</protein>
<feature type="region of interest" description="Disordered" evidence="2">
    <location>
        <begin position="233"/>
        <end position="258"/>
    </location>
</feature>